<name>A0ABW3PP77_9BACL</name>
<protein>
    <recommendedName>
        <fullName evidence="3">Small peptidoglycan-associated lipoprotein</fullName>
    </recommendedName>
</protein>
<keyword evidence="2" id="KW-1185">Reference proteome</keyword>
<organism evidence="1 2">
    <name type="scientific">Paenibacillus provencensis</name>
    <dbReference type="NCBI Taxonomy" id="441151"/>
    <lineage>
        <taxon>Bacteria</taxon>
        <taxon>Bacillati</taxon>
        <taxon>Bacillota</taxon>
        <taxon>Bacilli</taxon>
        <taxon>Bacillales</taxon>
        <taxon>Paenibacillaceae</taxon>
        <taxon>Paenibacillus</taxon>
    </lineage>
</organism>
<proteinExistence type="predicted"/>
<evidence type="ECO:0008006" key="3">
    <source>
        <dbReference type="Google" id="ProtNLM"/>
    </source>
</evidence>
<sequence>MRNLNLLVVLLFLCIVGCSVPSKETDLSYFLSDTEGMYTIHLFRDASTDLDNELLEYMNSSEELLEVIRGIQLYNVNTVDNQIKADKAEVDEIPTMMITNDKEVVLRTQSIEEVKKYFENIIN</sequence>
<accession>A0ABW3PP77</accession>
<evidence type="ECO:0000313" key="1">
    <source>
        <dbReference type="EMBL" id="MFD1128028.1"/>
    </source>
</evidence>
<dbReference type="RefSeq" id="WP_251583950.1">
    <property type="nucleotide sequence ID" value="NZ_JBHTKX010000001.1"/>
</dbReference>
<comment type="caution">
    <text evidence="1">The sequence shown here is derived from an EMBL/GenBank/DDBJ whole genome shotgun (WGS) entry which is preliminary data.</text>
</comment>
<reference evidence="2" key="1">
    <citation type="journal article" date="2019" name="Int. J. Syst. Evol. Microbiol.">
        <title>The Global Catalogue of Microorganisms (GCM) 10K type strain sequencing project: providing services to taxonomists for standard genome sequencing and annotation.</title>
        <authorList>
            <consortium name="The Broad Institute Genomics Platform"/>
            <consortium name="The Broad Institute Genome Sequencing Center for Infectious Disease"/>
            <person name="Wu L."/>
            <person name="Ma J."/>
        </authorList>
    </citation>
    <scope>NUCLEOTIDE SEQUENCE [LARGE SCALE GENOMIC DNA]</scope>
    <source>
        <strain evidence="2">CCUG 53519</strain>
    </source>
</reference>
<gene>
    <name evidence="1" type="ORF">ACFQ3J_07575</name>
</gene>
<evidence type="ECO:0000313" key="2">
    <source>
        <dbReference type="Proteomes" id="UP001597169"/>
    </source>
</evidence>
<dbReference type="EMBL" id="JBHTKX010000001">
    <property type="protein sequence ID" value="MFD1128028.1"/>
    <property type="molecule type" value="Genomic_DNA"/>
</dbReference>
<dbReference type="Proteomes" id="UP001597169">
    <property type="component" value="Unassembled WGS sequence"/>
</dbReference>